<dbReference type="InterPro" id="IPR011856">
    <property type="entry name" value="tRNA_endonuc-like_dom_sf"/>
</dbReference>
<dbReference type="Gene3D" id="3.40.1350.10">
    <property type="match status" value="1"/>
</dbReference>
<evidence type="ECO:0000313" key="6">
    <source>
        <dbReference type="Proteomes" id="UP000306630"/>
    </source>
</evidence>
<feature type="domain" description="VRR-NUC" evidence="4">
    <location>
        <begin position="3"/>
        <end position="104"/>
    </location>
</feature>
<gene>
    <name evidence="5" type="ORF">E5333_07115</name>
</gene>
<dbReference type="RefSeq" id="WP_135993177.1">
    <property type="nucleotide sequence ID" value="NZ_SRYD01000024.1"/>
</dbReference>
<evidence type="ECO:0000313" key="5">
    <source>
        <dbReference type="EMBL" id="TGY74188.1"/>
    </source>
</evidence>
<dbReference type="AlphaFoldDB" id="A0A4S2FXW9"/>
<dbReference type="Pfam" id="PF08774">
    <property type="entry name" value="VRR_NUC"/>
    <property type="match status" value="1"/>
</dbReference>
<evidence type="ECO:0000256" key="1">
    <source>
        <dbReference type="ARBA" id="ARBA00001946"/>
    </source>
</evidence>
<dbReference type="SMART" id="SM00990">
    <property type="entry name" value="VRR_NUC"/>
    <property type="match status" value="1"/>
</dbReference>
<accession>A0A4S2FXW9</accession>
<organism evidence="5 6">
    <name type="scientific">Muribaculum intestinale</name>
    <dbReference type="NCBI Taxonomy" id="1796646"/>
    <lineage>
        <taxon>Bacteria</taxon>
        <taxon>Pseudomonadati</taxon>
        <taxon>Bacteroidota</taxon>
        <taxon>Bacteroidia</taxon>
        <taxon>Bacteroidales</taxon>
        <taxon>Muribaculaceae</taxon>
        <taxon>Muribaculum</taxon>
    </lineage>
</organism>
<evidence type="ECO:0000256" key="3">
    <source>
        <dbReference type="ARBA" id="ARBA00022801"/>
    </source>
</evidence>
<dbReference type="GO" id="GO:0016788">
    <property type="term" value="F:hydrolase activity, acting on ester bonds"/>
    <property type="evidence" value="ECO:0007669"/>
    <property type="project" value="InterPro"/>
</dbReference>
<name>A0A4S2FXW9_9BACT</name>
<dbReference type="Proteomes" id="UP000306630">
    <property type="component" value="Unassembled WGS sequence"/>
</dbReference>
<comment type="cofactor">
    <cofactor evidence="1">
        <name>Mg(2+)</name>
        <dbReference type="ChEBI" id="CHEBI:18420"/>
    </cofactor>
</comment>
<dbReference type="EMBL" id="SRYD01000024">
    <property type="protein sequence ID" value="TGY74188.1"/>
    <property type="molecule type" value="Genomic_DNA"/>
</dbReference>
<evidence type="ECO:0000256" key="2">
    <source>
        <dbReference type="ARBA" id="ARBA00022722"/>
    </source>
</evidence>
<comment type="caution">
    <text evidence="5">The sequence shown here is derived from an EMBL/GenBank/DDBJ whole genome shotgun (WGS) entry which is preliminary data.</text>
</comment>
<proteinExistence type="predicted"/>
<keyword evidence="2" id="KW-0540">Nuclease</keyword>
<dbReference type="GO" id="GO:0004518">
    <property type="term" value="F:nuclease activity"/>
    <property type="evidence" value="ECO:0007669"/>
    <property type="project" value="UniProtKB-KW"/>
</dbReference>
<keyword evidence="3" id="KW-0378">Hydrolase</keyword>
<protein>
    <submittedName>
        <fullName evidence="5">VRR-NUC domain-containing protein</fullName>
    </submittedName>
</protein>
<sequence length="120" mass="13690">MRHLESQIQKQCVTWFRLQYADIALLLFAVPNGGARNRLEAAIMQGEGVTAGVADLLLLHANSEHHGLCIEMKTPKGKQTDSQKRFQRKVEAFGYRYEVIRSLDEFMILIHDYLSKVAKS</sequence>
<dbReference type="InterPro" id="IPR014883">
    <property type="entry name" value="VRR_NUC"/>
</dbReference>
<reference evidence="5 6" key="1">
    <citation type="submission" date="2019-04" db="EMBL/GenBank/DDBJ databases">
        <title>Microbes associate with the intestines of laboratory mice.</title>
        <authorList>
            <person name="Navarre W."/>
            <person name="Wong E."/>
            <person name="Huang K."/>
            <person name="Tropini C."/>
            <person name="Ng K."/>
            <person name="Yu B."/>
        </authorList>
    </citation>
    <scope>NUCLEOTIDE SEQUENCE [LARGE SCALE GENOMIC DNA]</scope>
    <source>
        <strain evidence="5 6">NM06_A21</strain>
    </source>
</reference>
<dbReference type="GO" id="GO:0003676">
    <property type="term" value="F:nucleic acid binding"/>
    <property type="evidence" value="ECO:0007669"/>
    <property type="project" value="InterPro"/>
</dbReference>
<evidence type="ECO:0000259" key="4">
    <source>
        <dbReference type="SMART" id="SM00990"/>
    </source>
</evidence>